<evidence type="ECO:0000313" key="1">
    <source>
        <dbReference type="EMBL" id="MDI3419127.1"/>
    </source>
</evidence>
<comment type="caution">
    <text evidence="1">The sequence shown here is derived from an EMBL/GenBank/DDBJ whole genome shotgun (WGS) entry which is preliminary data.</text>
</comment>
<reference evidence="1 2" key="1">
    <citation type="submission" date="2023-05" db="EMBL/GenBank/DDBJ databases">
        <title>Draft genome sequence of Streptomyces sp. B-S-A12 isolated from a cave soil in Thailand.</title>
        <authorList>
            <person name="Chamroensaksri N."/>
            <person name="Muangham S."/>
        </authorList>
    </citation>
    <scope>NUCLEOTIDE SEQUENCE [LARGE SCALE GENOMIC DNA]</scope>
    <source>
        <strain evidence="1 2">B-S-A12</strain>
    </source>
</reference>
<evidence type="ECO:0000313" key="2">
    <source>
        <dbReference type="Proteomes" id="UP001237105"/>
    </source>
</evidence>
<name>A0ABT6SWT9_9ACTN</name>
<gene>
    <name evidence="1" type="ORF">QIT00_11250</name>
</gene>
<sequence>MIVGILVSAALTLPLTYTALAALHEHRRSARIPSRPAGKKADSGS</sequence>
<organism evidence="1 2">
    <name type="scientific">Streptomyces luteolus</name>
    <dbReference type="NCBI Taxonomy" id="3043615"/>
    <lineage>
        <taxon>Bacteria</taxon>
        <taxon>Bacillati</taxon>
        <taxon>Actinomycetota</taxon>
        <taxon>Actinomycetes</taxon>
        <taxon>Kitasatosporales</taxon>
        <taxon>Streptomycetaceae</taxon>
        <taxon>Streptomyces</taxon>
    </lineage>
</organism>
<protein>
    <submittedName>
        <fullName evidence="1">Uncharacterized protein</fullName>
    </submittedName>
</protein>
<keyword evidence="2" id="KW-1185">Reference proteome</keyword>
<proteinExistence type="predicted"/>
<dbReference type="EMBL" id="JASCIS010000009">
    <property type="protein sequence ID" value="MDI3419127.1"/>
    <property type="molecule type" value="Genomic_DNA"/>
</dbReference>
<dbReference type="RefSeq" id="WP_282535036.1">
    <property type="nucleotide sequence ID" value="NZ_JASCIS010000009.1"/>
</dbReference>
<accession>A0ABT6SWT9</accession>
<dbReference type="Proteomes" id="UP001237105">
    <property type="component" value="Unassembled WGS sequence"/>
</dbReference>